<dbReference type="GO" id="GO:0060090">
    <property type="term" value="F:molecular adaptor activity"/>
    <property type="evidence" value="ECO:0007669"/>
    <property type="project" value="InterPro"/>
</dbReference>
<dbReference type="PANTHER" id="PTHR44981">
    <property type="entry name" value="PERICENTRIN-LIKE PROTEIN, ISOFORM F"/>
    <property type="match status" value="1"/>
</dbReference>
<dbReference type="InterPro" id="IPR028745">
    <property type="entry name" value="AKAP9/Pericentrin"/>
</dbReference>
<keyword evidence="2" id="KW-0963">Cytoplasm</keyword>
<evidence type="ECO:0000256" key="1">
    <source>
        <dbReference type="ARBA" id="ARBA00004300"/>
    </source>
</evidence>
<feature type="region of interest" description="Disordered" evidence="7">
    <location>
        <begin position="1764"/>
        <end position="1791"/>
    </location>
</feature>
<feature type="coiled-coil region" evidence="6">
    <location>
        <begin position="1225"/>
        <end position="1259"/>
    </location>
</feature>
<keyword evidence="4 6" id="KW-0175">Coiled coil</keyword>
<feature type="coiled-coil region" evidence="6">
    <location>
        <begin position="1999"/>
        <end position="2142"/>
    </location>
</feature>
<feature type="coiled-coil region" evidence="6">
    <location>
        <begin position="1869"/>
        <end position="1969"/>
    </location>
</feature>
<dbReference type="InterPro" id="IPR005539">
    <property type="entry name" value="ELK_dom"/>
</dbReference>
<dbReference type="Pfam" id="PF10495">
    <property type="entry name" value="PACT_coil_coil"/>
    <property type="match status" value="1"/>
</dbReference>
<dbReference type="Proteomes" id="UP000245341">
    <property type="component" value="Unplaced"/>
</dbReference>
<feature type="domain" description="ELK" evidence="8">
    <location>
        <begin position="422"/>
        <end position="443"/>
    </location>
</feature>
<feature type="compositionally biased region" description="Polar residues" evidence="7">
    <location>
        <begin position="1663"/>
        <end position="1672"/>
    </location>
</feature>
<feature type="coiled-coil region" evidence="6">
    <location>
        <begin position="261"/>
        <end position="456"/>
    </location>
</feature>
<evidence type="ECO:0000256" key="2">
    <source>
        <dbReference type="ARBA" id="ARBA00022490"/>
    </source>
</evidence>
<feature type="coiled-coil region" evidence="6">
    <location>
        <begin position="1134"/>
        <end position="1161"/>
    </location>
</feature>
<dbReference type="PANTHER" id="PTHR44981:SF1">
    <property type="entry name" value="A-KINASE ANCHOR PROTEIN 9"/>
    <property type="match status" value="1"/>
</dbReference>
<feature type="coiled-coil region" evidence="6">
    <location>
        <begin position="1556"/>
        <end position="1626"/>
    </location>
</feature>
<dbReference type="OrthoDB" id="2020852at2759"/>
<evidence type="ECO:0000256" key="6">
    <source>
        <dbReference type="SAM" id="Coils"/>
    </source>
</evidence>
<feature type="coiled-coil region" evidence="6">
    <location>
        <begin position="2882"/>
        <end position="2909"/>
    </location>
</feature>
<dbReference type="CTD" id="10142"/>
<feature type="domain" description="ELK" evidence="8">
    <location>
        <begin position="2325"/>
        <end position="2345"/>
    </location>
</feature>
<feature type="compositionally biased region" description="Basic and acidic residues" evidence="7">
    <location>
        <begin position="1681"/>
        <end position="1693"/>
    </location>
</feature>
<evidence type="ECO:0000259" key="8">
    <source>
        <dbReference type="SMART" id="SM01188"/>
    </source>
</evidence>
<name>A0A2U3XML9_LEPWE</name>
<accession>A0A2U3XML9</accession>
<dbReference type="GO" id="GO:0007165">
    <property type="term" value="P:signal transduction"/>
    <property type="evidence" value="ECO:0007669"/>
    <property type="project" value="InterPro"/>
</dbReference>
<feature type="region of interest" description="Disordered" evidence="7">
    <location>
        <begin position="3000"/>
        <end position="3031"/>
    </location>
</feature>
<dbReference type="KEGG" id="lww:102739477"/>
<feature type="region of interest" description="Disordered" evidence="7">
    <location>
        <begin position="1663"/>
        <end position="1698"/>
    </location>
</feature>
<protein>
    <submittedName>
        <fullName evidence="10">A-kinase anchor protein 9</fullName>
    </submittedName>
</protein>
<feature type="region of interest" description="Disordered" evidence="7">
    <location>
        <begin position="1"/>
        <end position="53"/>
    </location>
</feature>
<feature type="compositionally biased region" description="Basic residues" evidence="7">
    <location>
        <begin position="34"/>
        <end position="44"/>
    </location>
</feature>
<feature type="domain" description="ELK" evidence="8">
    <location>
        <begin position="613"/>
        <end position="634"/>
    </location>
</feature>
<feature type="coiled-coil region" evidence="6">
    <location>
        <begin position="148"/>
        <end position="232"/>
    </location>
</feature>
<keyword evidence="3" id="KW-0597">Phosphoprotein</keyword>
<feature type="domain" description="ELK" evidence="8">
    <location>
        <begin position="951"/>
        <end position="971"/>
    </location>
</feature>
<evidence type="ECO:0000313" key="10">
    <source>
        <dbReference type="RefSeq" id="XP_006732730.1"/>
    </source>
</evidence>
<evidence type="ECO:0000256" key="5">
    <source>
        <dbReference type="ARBA" id="ARBA00023212"/>
    </source>
</evidence>
<keyword evidence="5" id="KW-0206">Cytoskeleton</keyword>
<comment type="subcellular location">
    <subcellularLocation>
        <location evidence="1">Cytoplasm</location>
        <location evidence="1">Cytoskeleton</location>
        <location evidence="1">Microtubule organizing center</location>
        <location evidence="1">Centrosome</location>
    </subcellularLocation>
</comment>
<feature type="coiled-coil region" evidence="6">
    <location>
        <begin position="1314"/>
        <end position="1348"/>
    </location>
</feature>
<feature type="coiled-coil region" evidence="6">
    <location>
        <begin position="484"/>
        <end position="624"/>
    </location>
</feature>
<feature type="coiled-coil region" evidence="6">
    <location>
        <begin position="2752"/>
        <end position="2807"/>
    </location>
</feature>
<feature type="coiled-coil region" evidence="6">
    <location>
        <begin position="703"/>
        <end position="870"/>
    </location>
</feature>
<gene>
    <name evidence="10" type="primary">AKAP9</name>
</gene>
<dbReference type="GO" id="GO:0060307">
    <property type="term" value="P:regulation of ventricular cardiac muscle cell membrane repolarization"/>
    <property type="evidence" value="ECO:0007669"/>
    <property type="project" value="TreeGrafter"/>
</dbReference>
<dbReference type="GO" id="GO:0015459">
    <property type="term" value="F:potassium channel regulator activity"/>
    <property type="evidence" value="ECO:0007669"/>
    <property type="project" value="TreeGrafter"/>
</dbReference>
<dbReference type="GO" id="GO:1903358">
    <property type="term" value="P:regulation of Golgi organization"/>
    <property type="evidence" value="ECO:0007669"/>
    <property type="project" value="TreeGrafter"/>
</dbReference>
<evidence type="ECO:0000256" key="4">
    <source>
        <dbReference type="ARBA" id="ARBA00023054"/>
    </source>
</evidence>
<sequence>MEDEERQKKLEAGKAKLAQFRQRKAQSDGQNPSKKQKKKRKTSSSKHDVSTYHALNIEHSQSDEMYINSSQRVGTAVTPESTIIKRDEVFSVEPESEISTTADDYSSEVNGCSFVVRTEKPTNLLREEEFGADDSYSEHGAQYSQTHLEMMENELAGKQHEIEELNRELEEMRATYGTDGLQQLQEFEAAIKQRDGIITQLTANLQQARREKDETMREFLELTEQSQKLQIQFQHLQASETLRNSTHSSTAADLLQAKQQILTHQQQLEEQDHLLEDYQKKKEDFKMQISFLQEKIRAYEMEQDKKVESSNKEIREKDTIIEELNTKIIEDERKTLELMDKVTAADKLLEELQEQVVQKNQEIKNMKLELTNSKQKEKQCSEEIKQLMGTVEELQKKNHKDSQFETDILQRMEQETQRKLEQLRAELDEMYGQQIVQMKQELIKQHMSQIDELKIRHKGEMENALRSYPSITVNDQITLMNMAINELNVKLQDNNSQKEKLKEELGIISGEKSALQRQLEDLFEELSFSREQIQRARQTIAEQESKLSEAHKSLSTVEDLKAEIVSASESRKELELKHEAEVTNYKIKLEMLEREKNAVLDRMAESQEAELERLRTQLLFSHEEELSKLKEDLEIEHRINIEKLKDNLGIHYKQQIDGLQNEMSQKIETMQFEKDSLITKQNQLILEISKLKDLQQSLVNSKSEEMTLQISELQKEIEILRQEEKEKGTLEQEVQELQLKTELLEKQMKEKEDNLQEKFTQLEAENSTLKDEKKALEDMLKRYTRVNQEEKLIFIDSIKSKSQDCNWQKEIEILTEENKDLKKQCIELTEEIERQRNTFSFAEKNFEVNYQELQEDYACLLKVKTDLEDSKNKQEVEYKSKLKTLSEELHHLQRINPTMVKMKSSVFDDDKTFIGEPLETGDVVEKDTTELMEKLEVTKREKLELAERLSDLSEQLKQKHGEISFLSEEVKSLKQEKEQVLLRCRELEIIINHKRTENVNVCDAQLVSLKDGGVTMTGKDSGELVSKINKDFVEESKIMEEDKIPFENKTVGKEGKQEQLFLDHLPLVTNGSSLGTTEPSRNDKLQWELSVLKSEQNDLRLQMEAQRICLSLVYSTHVDQVREYMENEKDKALCSLKEELLSAQEEKIKELQEIHQQELQNIKTQETGGEAKPLQMLIGKLRKAVSEECSYFAQTFCNVLGEHYTPALKCEVNIEERESSGVHTSENQELELQDYRYEVQDLQENMQTLLNKVTEEYNKLLVLQTRLSKVQGQQTDNVKLEFAEGNLPKEETELSASQMTSLQDIDVCHESKLSLQDSEKIKQLEGQVQELENLISSLQQQLKETEENYGAEIHCLQERLQAVTVSTVQPSFSIDSMVITESDVRKTIYPGSCLNQNIDGTIEFSGDFGVKQETNMVKLLEKQYQERLEEEVAKVIVSMSIAFAQQTELSRISGEKEDTTSSKQAHAFCQQEHLNKMKLSQGQTFEAMDMKFKEEFKPLSKELGENGKEVLLSNNDNLGDKLESKDHELTISEEMFSKDKTFIVRDPIHDEILVSSMDASRQLMLNEEQLEDMRQELVRQYQEHQQATELLRQAHMRQMERQREDQEQLQEEIKRLNRQLAQRSSVDNENLVSERERVLLEELEALKQLSLAGREKLCCELRNSSTQTQNGDENQEEIEEQTFKEQESDRKPENVPPDILTNERFALQKANNRLLKILLEVVKTTAAVEETIGRHVLGILDRSSKVQSSASLIWRSEAEAPIKSNIHEEHTGGTNESIPSYSGSDMPRKDSSMWSKVTEEGTDLSERLVRSGFAGTEIDLENEELMLSISSRLQAAVEKLLEAISETSSQLEHAKVTQTELMRESFRQKQEVTESLKCQEELRERLHEESRAREQLAVELSKAEGVIDGYADEKTLFERQIQEKTDIIDRLEQELLCAGSRLQELEAEQQQIQEERELLSRQKEAMKAEAGPVEQQLLQETEKLMKEKLEVQCQAEKVRDDLQKQVKALEIDVEEQVSRFIELEQEKNAELMDLRQQNQALEKQLEKMRKFLDEQAIDREHERDVFQQEIQKLEQQLKVVPRFQPINEHQTREVEQLTNHLKEKTDKCSELLLSKEQLQRDIQERNEEIEKLEFRVRELEQALLISADTFQKVEDQKQCGAIEAKAELSLEVQLQAERDAIDRKEKEITNLEEQLEQFREELENKNEEVQQLHMQLEIQKKESTTRLQELEQENKLFKDEMEKLGFAIKESDAISTQDQHGLFGKFAQIMQEKEIEIDRLNEQITKLQHQLEITTDNKTSTKPVHTSEESGFFCQLEALRAESSAIKEELANYKEKAEKLQEELLVKETNMASLQKDLSQVRNQLTEAKEKLSSFLEKEDKTEVQENRKVCILEPLPTKVGKSLASQTEGTLKVNSSSQTPQVFVRNAGIQIDLQSECSSEEVTEIISQFTEKVEQMQELHAAEILDMESRHISETETLKREHYVAVQLLTEECGTLKAVIQCLRSKEGSSVPELTHSDAYQTREICSSDSGSDWGQGIYLTQSQGFDTASEDRGDEGEGSTDSFPKKIKGLLRAVHNEGMQVLSLTESPYSDGEDHSVQQVSESWLEERRAYLSTISSLKDLITKMQVQRDAEVYDGSQSHESPPDWRGELLLALQQVFLKERSVLLAAFQTELTALGTRDAVGLLNCLEQRIQEQSIEYQAAMECLQKADRRSLLSEIQALHAQMNGRKMALKREQENDQPGQELLEYNMQQKQSQMLEMQVELSSVKDRAAELQEQLSSEKMVVAELKSELAQTKLELETTLKAQHKHLKELETFRLEVKDKTDEVHLLNDTLASEQKKSRELQWALEKEKAKLGRSEERDKEELEDLKFSLEGQKQRNIQLNLLLEQQKQLLNESQEKIESQRALHDAQLSEERGRNLELQVLLESEKVRIREMSSTLDRERELHAHLQSNDDSGQPRPSLPSEDLLKELQKQLEEKHSRIVELLNETEKYKLDSVQTRQQMEKDRQVHRKTLQTEQEANTEGQKKMHELQSKVEDLQRQLEEKRQQVYKLDLEGKRLQGIMQEFQKQELEREEKRESRRILYQNLNEPSTWSLTSDRTRNWVLQQKLEGETKESSYLKLIEMNEGGAGCNHALEIIRQKLQHVASKLQHLAQKASNRMQFETADDEDFIWVQENIDGIILQLQKLTGQPGEEPSLVSPGTSSGSLTERLLRQNAELTGHISQLTEEKNDLRNTVMKLEEQIRWYRQTGAGRDYSSRFSFSGGANIEAIIASEKEVWNREKLTLQKSLKRAEAEVYKLKAELRNEALLQNLSPDSEHAAIKRIYGKYLRAESFRKALIYQKKYLLLLLGGFQECEDATLALLARMGGQPAFTDLEVITNRPKGFTRFRSAVRVSMAISRMKFLVRRWQRVTSSGSININRDGFGLNPGTEKTDPFYHSSGGLELYGEPRHATYRSRSELDYPRSPVPFQNRYPGPPSDLNPGSLACSQLQNYDPDRALTDYITRLEALQRRLGTVQSGSTQFHAGMRR</sequence>
<evidence type="ECO:0000313" key="9">
    <source>
        <dbReference type="Proteomes" id="UP000245341"/>
    </source>
</evidence>
<dbReference type="GO" id="GO:0097060">
    <property type="term" value="C:synaptic membrane"/>
    <property type="evidence" value="ECO:0007669"/>
    <property type="project" value="TreeGrafter"/>
</dbReference>
<feature type="region of interest" description="Disordered" evidence="7">
    <location>
        <begin position="2547"/>
        <end position="2566"/>
    </location>
</feature>
<feature type="compositionally biased region" description="Basic and acidic residues" evidence="7">
    <location>
        <begin position="1"/>
        <end position="14"/>
    </location>
</feature>
<proteinExistence type="predicted"/>
<dbReference type="RefSeq" id="XP_006732730.1">
    <property type="nucleotide sequence ID" value="XM_006732667.1"/>
</dbReference>
<dbReference type="InterPro" id="IPR019528">
    <property type="entry name" value="PACT_domain"/>
</dbReference>
<feature type="compositionally biased region" description="Polar residues" evidence="7">
    <location>
        <begin position="1772"/>
        <end position="1783"/>
    </location>
</feature>
<dbReference type="GO" id="GO:0034237">
    <property type="term" value="F:protein kinase A regulatory subunit binding"/>
    <property type="evidence" value="ECO:0007669"/>
    <property type="project" value="TreeGrafter"/>
</dbReference>
<feature type="coiled-coil region" evidence="6">
    <location>
        <begin position="3278"/>
        <end position="3312"/>
    </location>
</feature>
<dbReference type="GO" id="GO:0051661">
    <property type="term" value="P:maintenance of centrosome location"/>
    <property type="evidence" value="ECO:0007669"/>
    <property type="project" value="TreeGrafter"/>
</dbReference>
<feature type="domain" description="ELK" evidence="8">
    <location>
        <begin position="643"/>
        <end position="664"/>
    </location>
</feature>
<dbReference type="GO" id="GO:0005795">
    <property type="term" value="C:Golgi stack"/>
    <property type="evidence" value="ECO:0007669"/>
    <property type="project" value="TreeGrafter"/>
</dbReference>
<feature type="coiled-coil region" evidence="6">
    <location>
        <begin position="932"/>
        <end position="990"/>
    </location>
</feature>
<reference evidence="10" key="1">
    <citation type="submission" date="2025-08" db="UniProtKB">
        <authorList>
            <consortium name="RefSeq"/>
        </authorList>
    </citation>
    <scope>IDENTIFICATION</scope>
    <source>
        <tissue evidence="10">Liver</tissue>
    </source>
</reference>
<dbReference type="SMART" id="SM01188">
    <property type="entry name" value="ELK"/>
    <property type="match status" value="5"/>
</dbReference>
<dbReference type="GO" id="GO:0003677">
    <property type="term" value="F:DNA binding"/>
    <property type="evidence" value="ECO:0007669"/>
    <property type="project" value="InterPro"/>
</dbReference>
<dbReference type="STRING" id="9713.A0A2U3XML9"/>
<evidence type="ECO:0000256" key="7">
    <source>
        <dbReference type="SAM" id="MobiDB-lite"/>
    </source>
</evidence>
<dbReference type="GO" id="GO:0005813">
    <property type="term" value="C:centrosome"/>
    <property type="evidence" value="ECO:0007669"/>
    <property type="project" value="UniProtKB-SubCell"/>
</dbReference>
<organism evidence="9 10">
    <name type="scientific">Leptonychotes weddellii</name>
    <name type="common">Weddell seal</name>
    <name type="synonym">Otaria weddellii</name>
    <dbReference type="NCBI Taxonomy" id="9713"/>
    <lineage>
        <taxon>Eukaryota</taxon>
        <taxon>Metazoa</taxon>
        <taxon>Chordata</taxon>
        <taxon>Craniata</taxon>
        <taxon>Vertebrata</taxon>
        <taxon>Euteleostomi</taxon>
        <taxon>Mammalia</taxon>
        <taxon>Eutheria</taxon>
        <taxon>Laurasiatheria</taxon>
        <taxon>Carnivora</taxon>
        <taxon>Caniformia</taxon>
        <taxon>Pinnipedia</taxon>
        <taxon>Phocidae</taxon>
        <taxon>Monachinae</taxon>
        <taxon>Lobodontini</taxon>
        <taxon>Leptonychotes</taxon>
    </lineage>
</organism>
<feature type="region of interest" description="Disordered" evidence="7">
    <location>
        <begin position="3460"/>
        <end position="3486"/>
    </location>
</feature>
<evidence type="ECO:0000256" key="3">
    <source>
        <dbReference type="ARBA" id="ARBA00022553"/>
    </source>
</evidence>
<feature type="coiled-coil region" evidence="6">
    <location>
        <begin position="2167"/>
        <end position="2378"/>
    </location>
</feature>
<dbReference type="GeneID" id="102739477"/>
<keyword evidence="9" id="KW-1185">Reference proteome</keyword>
<feature type="coiled-coil region" evidence="6">
    <location>
        <begin position="3211"/>
        <end position="3252"/>
    </location>
</feature>
<dbReference type="GO" id="GO:0005801">
    <property type="term" value="C:cis-Golgi network"/>
    <property type="evidence" value="ECO:0007669"/>
    <property type="project" value="TreeGrafter"/>
</dbReference>